<dbReference type="Gene3D" id="3.40.630.10">
    <property type="entry name" value="Zn peptidases"/>
    <property type="match status" value="1"/>
</dbReference>
<sequence>MSRSLPWLLGLLLGATLLAVVPPSGALPAAVPAEAATRVQGGARPAVVERRVIGQTAKGRKILAYRLGKPGERVVMAIAGMHGNERAPTQILRSLRDGRPIRGIDLWVVPAYNPDGLARHTRKNARGVDLNRNYPYRWRDLDGSYESGRRAGSERETAAMMQFLREIRPRRIVSFHQPLNGVDTDTKLRSFSRRLSRFLNLPLKDFNCSGVCHGTMTGWYNHHFAGAAVTVEYGAHPGRHRMRVTAPRQLLRALGGRR</sequence>
<proteinExistence type="inferred from homology"/>
<evidence type="ECO:0000259" key="7">
    <source>
        <dbReference type="PROSITE" id="PS52035"/>
    </source>
</evidence>
<comment type="similarity">
    <text evidence="2">Belongs to the peptidase M14 family.</text>
</comment>
<comment type="cofactor">
    <cofactor evidence="1">
        <name>Zn(2+)</name>
        <dbReference type="ChEBI" id="CHEBI:29105"/>
    </cofactor>
</comment>
<dbReference type="AlphaFoldDB" id="A0A2P2C2U4"/>
<dbReference type="PROSITE" id="PS52035">
    <property type="entry name" value="PEPTIDASE_M14"/>
    <property type="match status" value="1"/>
</dbReference>
<dbReference type="PANTHER" id="PTHR11705">
    <property type="entry name" value="PROTEASE FAMILY M14 CARBOXYPEPTIDASE A,B"/>
    <property type="match status" value="1"/>
</dbReference>
<evidence type="ECO:0000256" key="1">
    <source>
        <dbReference type="ARBA" id="ARBA00001947"/>
    </source>
</evidence>
<dbReference type="PANTHER" id="PTHR11705:SF143">
    <property type="entry name" value="SLL0236 PROTEIN"/>
    <property type="match status" value="1"/>
</dbReference>
<dbReference type="Pfam" id="PF00246">
    <property type="entry name" value="Peptidase_M14"/>
    <property type="match status" value="1"/>
</dbReference>
<gene>
    <name evidence="8" type="ORF">NOCA2330035</name>
</gene>
<keyword evidence="4" id="KW-0378">Hydrolase</keyword>
<keyword evidence="8" id="KW-0121">Carboxypeptidase</keyword>
<dbReference type="PRINTS" id="PR00765">
    <property type="entry name" value="CRBOXYPTASEA"/>
</dbReference>
<protein>
    <submittedName>
        <fullName evidence="8">Peptidase M14, carboxypeptidase A</fullName>
    </submittedName>
</protein>
<dbReference type="SMART" id="SM00631">
    <property type="entry name" value="Zn_pept"/>
    <property type="match status" value="1"/>
</dbReference>
<organism evidence="8">
    <name type="scientific">metagenome</name>
    <dbReference type="NCBI Taxonomy" id="256318"/>
    <lineage>
        <taxon>unclassified sequences</taxon>
        <taxon>metagenomes</taxon>
    </lineage>
</organism>
<keyword evidence="6" id="KW-0482">Metalloprotease</keyword>
<feature type="domain" description="Peptidase M14" evidence="7">
    <location>
        <begin position="25"/>
        <end position="258"/>
    </location>
</feature>
<keyword evidence="3" id="KW-0645">Protease</keyword>
<dbReference type="GO" id="GO:0006508">
    <property type="term" value="P:proteolysis"/>
    <property type="evidence" value="ECO:0007669"/>
    <property type="project" value="UniProtKB-KW"/>
</dbReference>
<evidence type="ECO:0000313" key="8">
    <source>
        <dbReference type="EMBL" id="CUR56309.1"/>
    </source>
</evidence>
<dbReference type="GO" id="GO:0008270">
    <property type="term" value="F:zinc ion binding"/>
    <property type="evidence" value="ECO:0007669"/>
    <property type="project" value="InterPro"/>
</dbReference>
<evidence type="ECO:0000256" key="3">
    <source>
        <dbReference type="ARBA" id="ARBA00022670"/>
    </source>
</evidence>
<reference evidence="8" key="1">
    <citation type="submission" date="2015-08" db="EMBL/GenBank/DDBJ databases">
        <authorList>
            <person name="Babu N.S."/>
            <person name="Beckwith C.J."/>
            <person name="Beseler K.G."/>
            <person name="Brison A."/>
            <person name="Carone J.V."/>
            <person name="Caskin T.P."/>
            <person name="Diamond M."/>
            <person name="Durham M.E."/>
            <person name="Foxe J.M."/>
            <person name="Go M."/>
            <person name="Henderson B.A."/>
            <person name="Jones I.B."/>
            <person name="McGettigan J.A."/>
            <person name="Micheletti S.J."/>
            <person name="Nasrallah M.E."/>
            <person name="Ortiz D."/>
            <person name="Piller C.R."/>
            <person name="Privatt S.R."/>
            <person name="Schneider S.L."/>
            <person name="Sharp S."/>
            <person name="Smith T.C."/>
            <person name="Stanton J.D."/>
            <person name="Ullery H.E."/>
            <person name="Wilson R.J."/>
            <person name="Serrano M.G."/>
            <person name="Buck G."/>
            <person name="Lee V."/>
            <person name="Wang Y."/>
            <person name="Carvalho R."/>
            <person name="Voegtly L."/>
            <person name="Shi R."/>
            <person name="Duckworth R."/>
            <person name="Johnson A."/>
            <person name="Loviza R."/>
            <person name="Walstead R."/>
            <person name="Shah Z."/>
            <person name="Kiflezghi M."/>
            <person name="Wade K."/>
            <person name="Ball S.L."/>
            <person name="Bradley K.W."/>
            <person name="Asai D.J."/>
            <person name="Bowman C.A."/>
            <person name="Russell D.A."/>
            <person name="Pope W.H."/>
            <person name="Jacobs-Sera D."/>
            <person name="Hendrix R.W."/>
            <person name="Hatfull G.F."/>
        </authorList>
    </citation>
    <scope>NUCLEOTIDE SEQUENCE</scope>
</reference>
<dbReference type="GO" id="GO:0004181">
    <property type="term" value="F:metallocarboxypeptidase activity"/>
    <property type="evidence" value="ECO:0007669"/>
    <property type="project" value="InterPro"/>
</dbReference>
<evidence type="ECO:0000256" key="5">
    <source>
        <dbReference type="ARBA" id="ARBA00022833"/>
    </source>
</evidence>
<accession>A0A2P2C2U4</accession>
<evidence type="ECO:0000256" key="2">
    <source>
        <dbReference type="ARBA" id="ARBA00005988"/>
    </source>
</evidence>
<dbReference type="GO" id="GO:0005615">
    <property type="term" value="C:extracellular space"/>
    <property type="evidence" value="ECO:0007669"/>
    <property type="project" value="TreeGrafter"/>
</dbReference>
<evidence type="ECO:0000256" key="4">
    <source>
        <dbReference type="ARBA" id="ARBA00022801"/>
    </source>
</evidence>
<name>A0A2P2C2U4_9ZZZZ</name>
<evidence type="ECO:0000256" key="6">
    <source>
        <dbReference type="ARBA" id="ARBA00023049"/>
    </source>
</evidence>
<dbReference type="EMBL" id="CZKA01000027">
    <property type="protein sequence ID" value="CUR56309.1"/>
    <property type="molecule type" value="Genomic_DNA"/>
</dbReference>
<dbReference type="SUPFAM" id="SSF53187">
    <property type="entry name" value="Zn-dependent exopeptidases"/>
    <property type="match status" value="1"/>
</dbReference>
<keyword evidence="5" id="KW-0862">Zinc</keyword>
<dbReference type="InterPro" id="IPR000834">
    <property type="entry name" value="Peptidase_M14"/>
</dbReference>